<dbReference type="Gene3D" id="3.40.605.10">
    <property type="entry name" value="Aldehyde Dehydrogenase, Chain A, domain 1"/>
    <property type="match status" value="1"/>
</dbReference>
<dbReference type="Proteomes" id="UP000626242">
    <property type="component" value="Unassembled WGS sequence"/>
</dbReference>
<evidence type="ECO:0000256" key="3">
    <source>
        <dbReference type="PIRNR" id="PIRNR036492"/>
    </source>
</evidence>
<keyword evidence="2 3" id="KW-0560">Oxidoreductase</keyword>
<evidence type="ECO:0000259" key="6">
    <source>
        <dbReference type="Pfam" id="PF00171"/>
    </source>
</evidence>
<comment type="similarity">
    <text evidence="1 3 5">Belongs to the aldehyde dehydrogenase family.</text>
</comment>
<dbReference type="CDD" id="cd07136">
    <property type="entry name" value="ALDH_YwdH-P39616"/>
    <property type="match status" value="1"/>
</dbReference>
<evidence type="ECO:0000256" key="5">
    <source>
        <dbReference type="RuleBase" id="RU003345"/>
    </source>
</evidence>
<organism evidence="7 8">
    <name type="scientific">Kaistella pullorum</name>
    <dbReference type="NCBI Taxonomy" id="2763074"/>
    <lineage>
        <taxon>Bacteria</taxon>
        <taxon>Pseudomonadati</taxon>
        <taxon>Bacteroidota</taxon>
        <taxon>Flavobacteriia</taxon>
        <taxon>Flavobacteriales</taxon>
        <taxon>Weeksellaceae</taxon>
        <taxon>Chryseobacterium group</taxon>
        <taxon>Kaistella</taxon>
    </lineage>
</organism>
<dbReference type="PROSITE" id="PS00687">
    <property type="entry name" value="ALDEHYDE_DEHYDR_GLU"/>
    <property type="match status" value="1"/>
</dbReference>
<dbReference type="InterPro" id="IPR016160">
    <property type="entry name" value="Ald_DH_CS_CYS"/>
</dbReference>
<dbReference type="InterPro" id="IPR029510">
    <property type="entry name" value="Ald_DH_CS_GLU"/>
</dbReference>
<evidence type="ECO:0000256" key="2">
    <source>
        <dbReference type="ARBA" id="ARBA00023002"/>
    </source>
</evidence>
<dbReference type="PANTHER" id="PTHR43570">
    <property type="entry name" value="ALDEHYDE DEHYDROGENASE"/>
    <property type="match status" value="1"/>
</dbReference>
<dbReference type="RefSeq" id="WP_251833658.1">
    <property type="nucleotide sequence ID" value="NZ_JACSPS010000002.1"/>
</dbReference>
<comment type="caution">
    <text evidence="7">The sequence shown here is derived from an EMBL/GenBank/DDBJ whole genome shotgun (WGS) entry which is preliminary data.</text>
</comment>
<feature type="active site" evidence="4">
    <location>
        <position position="209"/>
    </location>
</feature>
<name>A0ABR8WN31_9FLAO</name>
<dbReference type="InterPro" id="IPR016162">
    <property type="entry name" value="Ald_DH_N"/>
</dbReference>
<protein>
    <recommendedName>
        <fullName evidence="3">Aldehyde dehydrogenase</fullName>
    </recommendedName>
</protein>
<keyword evidence="8" id="KW-1185">Reference proteome</keyword>
<evidence type="ECO:0000256" key="1">
    <source>
        <dbReference type="ARBA" id="ARBA00009986"/>
    </source>
</evidence>
<evidence type="ECO:0000256" key="4">
    <source>
        <dbReference type="PROSITE-ProRule" id="PRU10007"/>
    </source>
</evidence>
<dbReference type="InterPro" id="IPR012394">
    <property type="entry name" value="Aldehyde_DH_NAD(P)"/>
</dbReference>
<dbReference type="Pfam" id="PF00171">
    <property type="entry name" value="Aldedh"/>
    <property type="match status" value="1"/>
</dbReference>
<dbReference type="InterPro" id="IPR016161">
    <property type="entry name" value="Ald_DH/histidinol_DH"/>
</dbReference>
<sequence>MDYTQLIENQREFFRTHQTKDIRFRKEQLIKLQKLVSDNEKALYEAIHKDFGKSAFDTFTTEISIINKEIKYFLRNLSQLAKPERKWTNLANLPGSSRVYSEPLGTVLVIGAWNYPIQLSLLPAISAIAAGNTVILKPSEIAHHTMLVIQNLINQHFKPDFFHVCIGGVEETTEILKQKFDKIFFTGSTQVGKIIYEAAAKNLTPVVLELGGKSPAIVTADADLEVAARRIVWGKFINAGQTCVAPDFVLAEEKIKDHFLDYLRDYIKKFDYKAGSEHYAQIINDKNYTRLVQLIDRGKIYFGGNTDPGTRYIEPTVLDNVNWDDEVMREEIFGPILPVVSYKYFREAMNHLAQLEKPLAAYLFSNNPEEIKFFKDNYSFGGGCINDVMMHLSNDALPFGGVGNSGMGNYHGKYGFEAFSHKKAVLHRKNWGEPAIKYPPYTAKKLSLIRKLLSW</sequence>
<dbReference type="PIRSF" id="PIRSF036492">
    <property type="entry name" value="ALDH"/>
    <property type="match status" value="1"/>
</dbReference>
<dbReference type="PANTHER" id="PTHR43570:SF16">
    <property type="entry name" value="ALDEHYDE DEHYDROGENASE TYPE III, ISOFORM Q"/>
    <property type="match status" value="1"/>
</dbReference>
<dbReference type="InterPro" id="IPR016163">
    <property type="entry name" value="Ald_DH_C"/>
</dbReference>
<evidence type="ECO:0000313" key="7">
    <source>
        <dbReference type="EMBL" id="MBD8018470.1"/>
    </source>
</evidence>
<dbReference type="Gene3D" id="3.40.309.10">
    <property type="entry name" value="Aldehyde Dehydrogenase, Chain A, domain 2"/>
    <property type="match status" value="1"/>
</dbReference>
<dbReference type="InterPro" id="IPR015590">
    <property type="entry name" value="Aldehyde_DH_dom"/>
</dbReference>
<reference evidence="7 8" key="1">
    <citation type="submission" date="2020-08" db="EMBL/GenBank/DDBJ databases">
        <title>A Genomic Blueprint of the Chicken Gut Microbiome.</title>
        <authorList>
            <person name="Gilroy R."/>
            <person name="Ravi A."/>
            <person name="Getino M."/>
            <person name="Pursley I."/>
            <person name="Horton D.L."/>
            <person name="Alikhan N.-F."/>
            <person name="Baker D."/>
            <person name="Gharbi K."/>
            <person name="Hall N."/>
            <person name="Watson M."/>
            <person name="Adriaenssens E.M."/>
            <person name="Foster-Nyarko E."/>
            <person name="Jarju S."/>
            <person name="Secka A."/>
            <person name="Antonio M."/>
            <person name="Oren A."/>
            <person name="Chaudhuri R."/>
            <person name="La Ragione R.M."/>
            <person name="Hildebrand F."/>
            <person name="Pallen M.J."/>
        </authorList>
    </citation>
    <scope>NUCLEOTIDE SEQUENCE [LARGE SCALE GENOMIC DNA]</scope>
    <source>
        <strain evidence="7 8">Sa1CVA4</strain>
    </source>
</reference>
<gene>
    <name evidence="7" type="ORF">H9628_08290</name>
</gene>
<dbReference type="PROSITE" id="PS00070">
    <property type="entry name" value="ALDEHYDE_DEHYDR_CYS"/>
    <property type="match status" value="1"/>
</dbReference>
<dbReference type="SUPFAM" id="SSF53720">
    <property type="entry name" value="ALDH-like"/>
    <property type="match status" value="1"/>
</dbReference>
<evidence type="ECO:0000313" key="8">
    <source>
        <dbReference type="Proteomes" id="UP000626242"/>
    </source>
</evidence>
<dbReference type="EMBL" id="JACSPS010000002">
    <property type="protein sequence ID" value="MBD8018470.1"/>
    <property type="molecule type" value="Genomic_DNA"/>
</dbReference>
<feature type="domain" description="Aldehyde dehydrogenase" evidence="6">
    <location>
        <begin position="2"/>
        <end position="425"/>
    </location>
</feature>
<proteinExistence type="inferred from homology"/>
<accession>A0ABR8WN31</accession>